<keyword evidence="2" id="KW-1185">Reference proteome</keyword>
<dbReference type="VEuPathDB" id="VectorBase:GAUT047988"/>
<evidence type="ECO:0000313" key="2">
    <source>
        <dbReference type="Proteomes" id="UP000078200"/>
    </source>
</evidence>
<dbReference type="Proteomes" id="UP000078200">
    <property type="component" value="Unassembled WGS sequence"/>
</dbReference>
<dbReference type="AlphaFoldDB" id="A0A1A9VUE4"/>
<sequence>MEEENSDRIHCTIIRFFYGGYLLLHAKEHIKLGATKMAGSLPSPPLPDIQLLPIVFIGMWNYFDWLNYLMRSTNCLPRYYDERANMIIGAPDVHMPLTLIAVFFFNCP</sequence>
<reference evidence="1" key="1">
    <citation type="submission" date="2020-05" db="UniProtKB">
        <authorList>
            <consortium name="EnsemblMetazoa"/>
        </authorList>
    </citation>
    <scope>IDENTIFICATION</scope>
    <source>
        <strain evidence="1">TTRI</strain>
    </source>
</reference>
<proteinExistence type="predicted"/>
<evidence type="ECO:0000313" key="1">
    <source>
        <dbReference type="EnsemblMetazoa" id="GAUT047988-PA"/>
    </source>
</evidence>
<organism evidence="1 2">
    <name type="scientific">Glossina austeni</name>
    <name type="common">Savannah tsetse fly</name>
    <dbReference type="NCBI Taxonomy" id="7395"/>
    <lineage>
        <taxon>Eukaryota</taxon>
        <taxon>Metazoa</taxon>
        <taxon>Ecdysozoa</taxon>
        <taxon>Arthropoda</taxon>
        <taxon>Hexapoda</taxon>
        <taxon>Insecta</taxon>
        <taxon>Pterygota</taxon>
        <taxon>Neoptera</taxon>
        <taxon>Endopterygota</taxon>
        <taxon>Diptera</taxon>
        <taxon>Brachycera</taxon>
        <taxon>Muscomorpha</taxon>
        <taxon>Hippoboscoidea</taxon>
        <taxon>Glossinidae</taxon>
        <taxon>Glossina</taxon>
    </lineage>
</organism>
<name>A0A1A9VUE4_GLOAU</name>
<accession>A0A1A9VUE4</accession>
<protein>
    <submittedName>
        <fullName evidence="1">Uncharacterized protein</fullName>
    </submittedName>
</protein>
<dbReference type="EnsemblMetazoa" id="GAUT047988-RA">
    <property type="protein sequence ID" value="GAUT047988-PA"/>
    <property type="gene ID" value="GAUT047988"/>
</dbReference>